<feature type="non-terminal residue" evidence="1">
    <location>
        <position position="1"/>
    </location>
</feature>
<dbReference type="EMBL" id="CAJOBG010125124">
    <property type="protein sequence ID" value="CAF4791787.1"/>
    <property type="molecule type" value="Genomic_DNA"/>
</dbReference>
<comment type="caution">
    <text evidence="1">The sequence shown here is derived from an EMBL/GenBank/DDBJ whole genome shotgun (WGS) entry which is preliminary data.</text>
</comment>
<gene>
    <name evidence="1" type="ORF">OVN521_LOCUS51511</name>
</gene>
<sequence length="36" mass="4118">MGERFEWVQIIEPKSKDSMYANLVTGECVWEAPSDA</sequence>
<proteinExistence type="predicted"/>
<name>A0A821NRQ4_9BILA</name>
<organism evidence="1 2">
    <name type="scientific">Rotaria magnacalcarata</name>
    <dbReference type="NCBI Taxonomy" id="392030"/>
    <lineage>
        <taxon>Eukaryota</taxon>
        <taxon>Metazoa</taxon>
        <taxon>Spiralia</taxon>
        <taxon>Gnathifera</taxon>
        <taxon>Rotifera</taxon>
        <taxon>Eurotatoria</taxon>
        <taxon>Bdelloidea</taxon>
        <taxon>Philodinida</taxon>
        <taxon>Philodinidae</taxon>
        <taxon>Rotaria</taxon>
    </lineage>
</organism>
<dbReference type="Proteomes" id="UP000663866">
    <property type="component" value="Unassembled WGS sequence"/>
</dbReference>
<evidence type="ECO:0000313" key="1">
    <source>
        <dbReference type="EMBL" id="CAF4791787.1"/>
    </source>
</evidence>
<accession>A0A821NRQ4</accession>
<reference evidence="1" key="1">
    <citation type="submission" date="2021-02" db="EMBL/GenBank/DDBJ databases">
        <authorList>
            <person name="Nowell W R."/>
        </authorList>
    </citation>
    <scope>NUCLEOTIDE SEQUENCE</scope>
</reference>
<evidence type="ECO:0008006" key="3">
    <source>
        <dbReference type="Google" id="ProtNLM"/>
    </source>
</evidence>
<protein>
    <recommendedName>
        <fullName evidence="3">WW domain-containing protein</fullName>
    </recommendedName>
</protein>
<dbReference type="AlphaFoldDB" id="A0A821NRQ4"/>
<keyword evidence="2" id="KW-1185">Reference proteome</keyword>
<evidence type="ECO:0000313" key="2">
    <source>
        <dbReference type="Proteomes" id="UP000663866"/>
    </source>
</evidence>